<organism evidence="5 6">
    <name type="scientific">Lutzomyia longipalpis</name>
    <name type="common">Sand fly</name>
    <dbReference type="NCBI Taxonomy" id="7200"/>
    <lineage>
        <taxon>Eukaryota</taxon>
        <taxon>Metazoa</taxon>
        <taxon>Ecdysozoa</taxon>
        <taxon>Arthropoda</taxon>
        <taxon>Hexapoda</taxon>
        <taxon>Insecta</taxon>
        <taxon>Pterygota</taxon>
        <taxon>Neoptera</taxon>
        <taxon>Endopterygota</taxon>
        <taxon>Diptera</taxon>
        <taxon>Nematocera</taxon>
        <taxon>Psychodoidea</taxon>
        <taxon>Psychodidae</taxon>
        <taxon>Lutzomyia</taxon>
        <taxon>Lutzomyia</taxon>
    </lineage>
</organism>
<dbReference type="InterPro" id="IPR006578">
    <property type="entry name" value="MADF-dom"/>
</dbReference>
<dbReference type="PANTHER" id="PTHR21505">
    <property type="entry name" value="MADF DOMAIN-CONTAINING PROTEIN-RELATED"/>
    <property type="match status" value="1"/>
</dbReference>
<dbReference type="VEuPathDB" id="VectorBase:LLOJ002701"/>
<feature type="region of interest" description="Disordered" evidence="2">
    <location>
        <begin position="241"/>
        <end position="272"/>
    </location>
</feature>
<dbReference type="PROSITE" id="PS51029">
    <property type="entry name" value="MADF"/>
    <property type="match status" value="2"/>
</dbReference>
<reference evidence="5" key="3">
    <citation type="submission" date="2020-05" db="UniProtKB">
        <authorList>
            <consortium name="EnsemblMetazoa"/>
        </authorList>
    </citation>
    <scope>IDENTIFICATION</scope>
    <source>
        <strain evidence="5">Jacobina</strain>
    </source>
</reference>
<evidence type="ECO:0000313" key="6">
    <source>
        <dbReference type="Proteomes" id="UP000092461"/>
    </source>
</evidence>
<dbReference type="EnsemblMetazoa" id="LLOJ002701-RA">
    <property type="protein sequence ID" value="LLOJ002701-PA"/>
    <property type="gene ID" value="LLOJ002701"/>
</dbReference>
<dbReference type="EMBL" id="GITU01000548">
    <property type="protein sequence ID" value="MBC1169251.1"/>
    <property type="molecule type" value="Transcribed_RNA"/>
</dbReference>
<keyword evidence="1" id="KW-0175">Coiled coil</keyword>
<keyword evidence="6" id="KW-1185">Reference proteome</keyword>
<protein>
    <submittedName>
        <fullName evidence="4">Putative alcohol dehydrogenase transcription factor myb/sant-like protein</fullName>
    </submittedName>
</protein>
<reference evidence="6" key="1">
    <citation type="submission" date="2012-05" db="EMBL/GenBank/DDBJ databases">
        <title>Whole Genome Assembly of Lutzomyia longipalpis.</title>
        <authorList>
            <person name="Richards S."/>
            <person name="Qu C."/>
            <person name="Dillon R."/>
            <person name="Worley K."/>
            <person name="Scherer S."/>
            <person name="Batterton M."/>
            <person name="Taylor A."/>
            <person name="Hawes A."/>
            <person name="Hernandez B."/>
            <person name="Kovar C."/>
            <person name="Mandapat C."/>
            <person name="Pham C."/>
            <person name="Qu C."/>
            <person name="Jing C."/>
            <person name="Bess C."/>
            <person name="Bandaranaike D."/>
            <person name="Ngo D."/>
            <person name="Ongeri F."/>
            <person name="Arias F."/>
            <person name="Lara F."/>
            <person name="Weissenberger G."/>
            <person name="Kamau G."/>
            <person name="Han H."/>
            <person name="Shen H."/>
            <person name="Dinh H."/>
            <person name="Khalil I."/>
            <person name="Jones J."/>
            <person name="Shafer J."/>
            <person name="Jayaseelan J."/>
            <person name="Quiroz J."/>
            <person name="Blankenburg K."/>
            <person name="Nguyen L."/>
            <person name="Jackson L."/>
            <person name="Francisco L."/>
            <person name="Tang L.-Y."/>
            <person name="Pu L.-L."/>
            <person name="Perales L."/>
            <person name="Lorensuhewa L."/>
            <person name="Munidasa M."/>
            <person name="Coyle M."/>
            <person name="Taylor M."/>
            <person name="Puazo M."/>
            <person name="Firestine M."/>
            <person name="Scheel M."/>
            <person name="Javaid M."/>
            <person name="Wang M."/>
            <person name="Li M."/>
            <person name="Tabassum N."/>
            <person name="Saada N."/>
            <person name="Osuji N."/>
            <person name="Aqrawi P."/>
            <person name="Fu Q."/>
            <person name="Thornton R."/>
            <person name="Raj R."/>
            <person name="Goodspeed R."/>
            <person name="Mata R."/>
            <person name="Najjar R."/>
            <person name="Gubbala S."/>
            <person name="Lee S."/>
            <person name="Denson S."/>
            <person name="Patil S."/>
            <person name="Macmil S."/>
            <person name="Qi S."/>
            <person name="Matskevitch T."/>
            <person name="Palculict T."/>
            <person name="Mathew T."/>
            <person name="Vee V."/>
            <person name="Velamala V."/>
            <person name="Korchina V."/>
            <person name="Cai W."/>
            <person name="Liu W."/>
            <person name="Dai W."/>
            <person name="Zou X."/>
            <person name="Zhu Y."/>
            <person name="Zhang Y."/>
            <person name="Wu Y.-Q."/>
            <person name="Xin Y."/>
            <person name="Nazarath L."/>
            <person name="Kovar C."/>
            <person name="Han Y."/>
            <person name="Muzny D."/>
            <person name="Gibbs R."/>
        </authorList>
    </citation>
    <scope>NUCLEOTIDE SEQUENCE [LARGE SCALE GENOMIC DNA]</scope>
    <source>
        <strain evidence="6">Jacobina</strain>
    </source>
</reference>
<feature type="compositionally biased region" description="Polar residues" evidence="2">
    <location>
        <begin position="241"/>
        <end position="253"/>
    </location>
</feature>
<dbReference type="VEuPathDB" id="VectorBase:LLONM1_001677"/>
<evidence type="ECO:0000259" key="3">
    <source>
        <dbReference type="PROSITE" id="PS51029"/>
    </source>
</evidence>
<dbReference type="EMBL" id="AJWK01008737">
    <property type="status" value="NOT_ANNOTATED_CDS"/>
    <property type="molecule type" value="Genomic_DNA"/>
</dbReference>
<evidence type="ECO:0000256" key="2">
    <source>
        <dbReference type="SAM" id="MobiDB-lite"/>
    </source>
</evidence>
<evidence type="ECO:0000313" key="4">
    <source>
        <dbReference type="EMBL" id="MBC1169251.1"/>
    </source>
</evidence>
<feature type="coiled-coil region" evidence="1">
    <location>
        <begin position="130"/>
        <end position="157"/>
    </location>
</feature>
<name>A0A1B0CED1_LUTLO</name>
<dbReference type="EMBL" id="AJWK01008738">
    <property type="status" value="NOT_ANNOTATED_CDS"/>
    <property type="molecule type" value="Genomic_DNA"/>
</dbReference>
<feature type="domain" description="MADF" evidence="3">
    <location>
        <begin position="17"/>
        <end position="96"/>
    </location>
</feature>
<feature type="domain" description="MADF" evidence="3">
    <location>
        <begin position="97"/>
        <end position="183"/>
    </location>
</feature>
<accession>A0A1B0CED1</accession>
<dbReference type="Proteomes" id="UP000092461">
    <property type="component" value="Unassembled WGS sequence"/>
</dbReference>
<evidence type="ECO:0000256" key="1">
    <source>
        <dbReference type="SAM" id="Coils"/>
    </source>
</evidence>
<proteinExistence type="predicted"/>
<dbReference type="Pfam" id="PF10545">
    <property type="entry name" value="MADF_DNA_bdg"/>
    <property type="match status" value="2"/>
</dbReference>
<dbReference type="PANTHER" id="PTHR21505:SF12">
    <property type="entry name" value="MADF DOMAIN-CONTAINING PROTEIN-RELATED"/>
    <property type="match status" value="1"/>
</dbReference>
<evidence type="ECO:0000313" key="5">
    <source>
        <dbReference type="EnsemblMetazoa" id="LLOJ002701-PA"/>
    </source>
</evidence>
<sequence>MSKKASPNLWDKKKTMQLISKYNETPILWDTNSKDYRNRELRAKSFEELARSMKLSKQEVQRKLHNLRTQAFPGATVKHKMSKKASPNLWDKKKTMQLISKYNETPILWDTNSKDYRNRELRAKSFEELARSMKLSKQEVQRKLHNLRTQYNTELRKIQKSGKPGEVKWEYYDAIKFINPGSTRPCFEDIKPNHNLDVNSSFSNLEYRDIPSVASTTGVLGREEDDTTRDHILLLEGYDDQPSSRTFRTQGISSRDDHEDHHHTSKHRGSLVDAPRDDLQIFGDFVASELRSLNSDEKRKKLRLAIQRAILDVNEQP</sequence>
<dbReference type="SMART" id="SM00595">
    <property type="entry name" value="MADF"/>
    <property type="match status" value="2"/>
</dbReference>
<dbReference type="AlphaFoldDB" id="A0A1B0CED1"/>
<reference evidence="4" key="2">
    <citation type="journal article" date="2020" name="BMC">
        <title>Leishmania infection induces a limited differential gene expression in the sand fly midgut.</title>
        <authorList>
            <person name="Coutinho-Abreu I.V."/>
            <person name="Serafim T.D."/>
            <person name="Meneses C."/>
            <person name="Kamhawi S."/>
            <person name="Oliveira F."/>
            <person name="Valenzuela J.G."/>
        </authorList>
    </citation>
    <scope>NUCLEOTIDE SEQUENCE</scope>
    <source>
        <strain evidence="4">Jacobina</strain>
        <tissue evidence="4">Midgut</tissue>
    </source>
</reference>